<dbReference type="Gene3D" id="2.40.128.200">
    <property type="match status" value="1"/>
</dbReference>
<dbReference type="InterPro" id="IPR036328">
    <property type="entry name" value="MliC_sf"/>
</dbReference>
<gene>
    <name evidence="7" type="ORF">RUA8715_00389</name>
</gene>
<evidence type="ECO:0000313" key="8">
    <source>
        <dbReference type="Proteomes" id="UP000202485"/>
    </source>
</evidence>
<name>A0A238JUP5_9RHOB</name>
<evidence type="ECO:0000256" key="3">
    <source>
        <dbReference type="ARBA" id="ARBA00023139"/>
    </source>
</evidence>
<dbReference type="OrthoDB" id="7707805at2"/>
<dbReference type="Pfam" id="PF09864">
    <property type="entry name" value="MliC"/>
    <property type="match status" value="1"/>
</dbReference>
<evidence type="ECO:0000256" key="1">
    <source>
        <dbReference type="ARBA" id="ARBA00022729"/>
    </source>
</evidence>
<proteinExistence type="predicted"/>
<evidence type="ECO:0000256" key="5">
    <source>
        <dbReference type="SAM" id="SignalP"/>
    </source>
</evidence>
<feature type="domain" description="C-type lysozyme inhibitor" evidence="6">
    <location>
        <begin position="31"/>
        <end position="101"/>
    </location>
</feature>
<evidence type="ECO:0000313" key="7">
    <source>
        <dbReference type="EMBL" id="SMX34305.1"/>
    </source>
</evidence>
<accession>A0A238JUP5</accession>
<keyword evidence="1 5" id="KW-0732">Signal</keyword>
<evidence type="ECO:0000256" key="2">
    <source>
        <dbReference type="ARBA" id="ARBA00023136"/>
    </source>
</evidence>
<dbReference type="EMBL" id="FXYG01000001">
    <property type="protein sequence ID" value="SMX34305.1"/>
    <property type="molecule type" value="Genomic_DNA"/>
</dbReference>
<dbReference type="InterPro" id="IPR018660">
    <property type="entry name" value="MliC"/>
</dbReference>
<keyword evidence="3" id="KW-0564">Palmitate</keyword>
<keyword evidence="8" id="KW-1185">Reference proteome</keyword>
<keyword evidence="2" id="KW-0472">Membrane</keyword>
<dbReference type="AlphaFoldDB" id="A0A238JUP5"/>
<sequence length="115" mass="12044">MTHLRTLCLAALVGAVSGPAMAQIDILSVTFTCENGVELPVTYFNPSDGEGAAAMIVDGQLIALRQVQSGSGIRYESVNGQGTYTLRSKGWNAMVSFAAAGATDETDILKDCVSR</sequence>
<evidence type="ECO:0000259" key="6">
    <source>
        <dbReference type="Pfam" id="PF09864"/>
    </source>
</evidence>
<organism evidence="7 8">
    <name type="scientific">Ruegeria arenilitoris</name>
    <dbReference type="NCBI Taxonomy" id="1173585"/>
    <lineage>
        <taxon>Bacteria</taxon>
        <taxon>Pseudomonadati</taxon>
        <taxon>Pseudomonadota</taxon>
        <taxon>Alphaproteobacteria</taxon>
        <taxon>Rhodobacterales</taxon>
        <taxon>Roseobacteraceae</taxon>
        <taxon>Ruegeria</taxon>
    </lineage>
</organism>
<feature type="signal peptide" evidence="5">
    <location>
        <begin position="1"/>
        <end position="22"/>
    </location>
</feature>
<dbReference type="SUPFAM" id="SSF141488">
    <property type="entry name" value="YdhA-like"/>
    <property type="match status" value="1"/>
</dbReference>
<feature type="chain" id="PRO_5013099442" evidence="5">
    <location>
        <begin position="23"/>
        <end position="115"/>
    </location>
</feature>
<keyword evidence="4" id="KW-0449">Lipoprotein</keyword>
<evidence type="ECO:0000256" key="4">
    <source>
        <dbReference type="ARBA" id="ARBA00023288"/>
    </source>
</evidence>
<dbReference type="RefSeq" id="WP_093961961.1">
    <property type="nucleotide sequence ID" value="NZ_JBHTJJ010000001.1"/>
</dbReference>
<protein>
    <submittedName>
        <fullName evidence="7">Membrane-bound lysozyme-inhibitor of c-type lysozyme</fullName>
    </submittedName>
</protein>
<dbReference type="Proteomes" id="UP000202485">
    <property type="component" value="Unassembled WGS sequence"/>
</dbReference>
<reference evidence="8" key="1">
    <citation type="submission" date="2017-05" db="EMBL/GenBank/DDBJ databases">
        <authorList>
            <person name="Rodrigo-Torres L."/>
            <person name="Arahal R. D."/>
            <person name="Lucena T."/>
        </authorList>
    </citation>
    <scope>NUCLEOTIDE SEQUENCE [LARGE SCALE GENOMIC DNA]</scope>
    <source>
        <strain evidence="8">CECT 8715</strain>
    </source>
</reference>